<evidence type="ECO:0000259" key="8">
    <source>
        <dbReference type="PROSITE" id="PS51085"/>
    </source>
</evidence>
<evidence type="ECO:0000313" key="11">
    <source>
        <dbReference type="EMBL" id="RKO65856.1"/>
    </source>
</evidence>
<dbReference type="GO" id="GO:0051539">
    <property type="term" value="F:4 iron, 4 sulfur cluster binding"/>
    <property type="evidence" value="ECO:0007669"/>
    <property type="project" value="UniProtKB-KW"/>
</dbReference>
<dbReference type="AlphaFoldDB" id="A0A494WRM2"/>
<feature type="domain" description="4Fe-4S His(Cys)3-ligated-type" evidence="10">
    <location>
        <begin position="81"/>
        <end position="120"/>
    </location>
</feature>
<protein>
    <recommendedName>
        <fullName evidence="2">Ferredoxin</fullName>
    </recommendedName>
</protein>
<dbReference type="InterPro" id="IPR036010">
    <property type="entry name" value="2Fe-2S_ferredoxin-like_sf"/>
</dbReference>
<dbReference type="Pfam" id="PF12838">
    <property type="entry name" value="Fer4_7"/>
    <property type="match status" value="1"/>
</dbReference>
<keyword evidence="7" id="KW-0411">Iron-sulfur</keyword>
<name>A0A494WRM2_9FIRM</name>
<dbReference type="PANTHER" id="PTHR24960:SF84">
    <property type="entry name" value="HYDROGENASE SUBUNIT"/>
    <property type="match status" value="1"/>
</dbReference>
<evidence type="ECO:0000256" key="5">
    <source>
        <dbReference type="ARBA" id="ARBA00022737"/>
    </source>
</evidence>
<keyword evidence="5" id="KW-0677">Repeat</keyword>
<dbReference type="Proteomes" id="UP000271256">
    <property type="component" value="Unassembled WGS sequence"/>
</dbReference>
<dbReference type="InterPro" id="IPR019574">
    <property type="entry name" value="NADH_UbQ_OxRdtase_Gsu_4Fe4S-bd"/>
</dbReference>
<dbReference type="InterPro" id="IPR001041">
    <property type="entry name" value="2Fe-2S_ferredoxin-type"/>
</dbReference>
<proteinExistence type="predicted"/>
<evidence type="ECO:0000256" key="7">
    <source>
        <dbReference type="ARBA" id="ARBA00023014"/>
    </source>
</evidence>
<dbReference type="SMART" id="SM00929">
    <property type="entry name" value="NADH-G_4Fe-4S_3"/>
    <property type="match status" value="1"/>
</dbReference>
<feature type="domain" description="4Fe-4S ferredoxin-type" evidence="9">
    <location>
        <begin position="142"/>
        <end position="171"/>
    </location>
</feature>
<dbReference type="PROSITE" id="PS51085">
    <property type="entry name" value="2FE2S_FER_2"/>
    <property type="match status" value="1"/>
</dbReference>
<evidence type="ECO:0000313" key="12">
    <source>
        <dbReference type="Proteomes" id="UP000271256"/>
    </source>
</evidence>
<gene>
    <name evidence="11" type="ORF">D7024_02035</name>
</gene>
<accession>A0A494WRM2</accession>
<dbReference type="SUPFAM" id="SSF54292">
    <property type="entry name" value="2Fe-2S ferredoxin-like"/>
    <property type="match status" value="1"/>
</dbReference>
<sequence length="218" mass="23992">MKTVTLTIDGRTVQAREGEKLLWAALENGIYIPNLCAIPGAKHPAAACRLCFVEIEGYPRPVTACTEPVVEGMVVSTRSPRVDRLVHTAFELLLSNHHLDCANCPRNRSCELQRIARERRFPLRVKRLRKLERNLQVDDSSPVVRYDPGKCVLCGRCVWVCREKGTGVLGFARRGFERKVTTFGDVPLGQSGCNGCGECVKVCPVGALTGRDSAAISI</sequence>
<dbReference type="PANTHER" id="PTHR24960">
    <property type="entry name" value="PHOTOSYSTEM I IRON-SULFUR CENTER-RELATED"/>
    <property type="match status" value="1"/>
</dbReference>
<dbReference type="InterPro" id="IPR050157">
    <property type="entry name" value="PSI_iron-sulfur_center"/>
</dbReference>
<dbReference type="OrthoDB" id="9803192at2"/>
<dbReference type="SUPFAM" id="SSF54862">
    <property type="entry name" value="4Fe-4S ferredoxins"/>
    <property type="match status" value="1"/>
</dbReference>
<dbReference type="PROSITE" id="PS51379">
    <property type="entry name" value="4FE4S_FER_2"/>
    <property type="match status" value="2"/>
</dbReference>
<evidence type="ECO:0000259" key="10">
    <source>
        <dbReference type="PROSITE" id="PS51839"/>
    </source>
</evidence>
<feature type="domain" description="2Fe-2S ferredoxin-type" evidence="8">
    <location>
        <begin position="2"/>
        <end position="81"/>
    </location>
</feature>
<dbReference type="RefSeq" id="WP_121450322.1">
    <property type="nucleotide sequence ID" value="NZ_RBWE01000001.1"/>
</dbReference>
<dbReference type="PROSITE" id="PS51839">
    <property type="entry name" value="4FE4S_HC3"/>
    <property type="match status" value="1"/>
</dbReference>
<dbReference type="EMBL" id="RBWE01000001">
    <property type="protein sequence ID" value="RKO65856.1"/>
    <property type="molecule type" value="Genomic_DNA"/>
</dbReference>
<comment type="caution">
    <text evidence="11">The sequence shown here is derived from an EMBL/GenBank/DDBJ whole genome shotgun (WGS) entry which is preliminary data.</text>
</comment>
<dbReference type="Gene3D" id="3.30.70.20">
    <property type="match status" value="1"/>
</dbReference>
<keyword evidence="6" id="KW-0408">Iron</keyword>
<evidence type="ECO:0000256" key="2">
    <source>
        <dbReference type="ARBA" id="ARBA00013529"/>
    </source>
</evidence>
<organism evidence="11 12">
    <name type="scientific">Desulfofundulus salinus</name>
    <dbReference type="NCBI Taxonomy" id="2419843"/>
    <lineage>
        <taxon>Bacteria</taxon>
        <taxon>Bacillati</taxon>
        <taxon>Bacillota</taxon>
        <taxon>Clostridia</taxon>
        <taxon>Eubacteriales</taxon>
        <taxon>Peptococcaceae</taxon>
        <taxon>Desulfofundulus</taxon>
    </lineage>
</organism>
<evidence type="ECO:0000259" key="9">
    <source>
        <dbReference type="PROSITE" id="PS51379"/>
    </source>
</evidence>
<dbReference type="CDD" id="cd00207">
    <property type="entry name" value="fer2"/>
    <property type="match status" value="1"/>
</dbReference>
<evidence type="ECO:0000256" key="6">
    <source>
        <dbReference type="ARBA" id="ARBA00023004"/>
    </source>
</evidence>
<keyword evidence="4" id="KW-0479">Metal-binding</keyword>
<feature type="domain" description="4Fe-4S ferredoxin-type" evidence="9">
    <location>
        <begin position="184"/>
        <end position="213"/>
    </location>
</feature>
<evidence type="ECO:0000256" key="1">
    <source>
        <dbReference type="ARBA" id="ARBA00003532"/>
    </source>
</evidence>
<dbReference type="Gene3D" id="3.10.20.740">
    <property type="match status" value="1"/>
</dbReference>
<evidence type="ECO:0000256" key="3">
    <source>
        <dbReference type="ARBA" id="ARBA00022485"/>
    </source>
</evidence>
<dbReference type="Pfam" id="PF10588">
    <property type="entry name" value="NADH-G_4Fe-4S_3"/>
    <property type="match status" value="1"/>
</dbReference>
<reference evidence="11 12" key="1">
    <citation type="submission" date="2018-10" db="EMBL/GenBank/DDBJ databases">
        <authorList>
            <person name="Grouzdev D.S."/>
            <person name="Krutkina M.S."/>
            <person name="Tourova T.P."/>
            <person name="Nazina T.N."/>
        </authorList>
    </citation>
    <scope>NUCLEOTIDE SEQUENCE [LARGE SCALE GENOMIC DNA]</scope>
    <source>
        <strain evidence="11 12">435</strain>
    </source>
</reference>
<keyword evidence="3" id="KW-0004">4Fe-4S</keyword>
<dbReference type="FunFam" id="3.30.70.20:FF:000035">
    <property type="entry name" value="Iron hydrogenase 1"/>
    <property type="match status" value="1"/>
</dbReference>
<dbReference type="GO" id="GO:0046872">
    <property type="term" value="F:metal ion binding"/>
    <property type="evidence" value="ECO:0007669"/>
    <property type="project" value="UniProtKB-KW"/>
</dbReference>
<dbReference type="InterPro" id="IPR017896">
    <property type="entry name" value="4Fe4S_Fe-S-bd"/>
</dbReference>
<dbReference type="PROSITE" id="PS00198">
    <property type="entry name" value="4FE4S_FER_1"/>
    <property type="match status" value="1"/>
</dbReference>
<dbReference type="InterPro" id="IPR017900">
    <property type="entry name" value="4Fe4S_Fe_S_CS"/>
</dbReference>
<evidence type="ECO:0000256" key="4">
    <source>
        <dbReference type="ARBA" id="ARBA00022723"/>
    </source>
</evidence>
<keyword evidence="12" id="KW-1185">Reference proteome</keyword>
<dbReference type="GO" id="GO:0016491">
    <property type="term" value="F:oxidoreductase activity"/>
    <property type="evidence" value="ECO:0007669"/>
    <property type="project" value="InterPro"/>
</dbReference>
<dbReference type="Pfam" id="PF13510">
    <property type="entry name" value="Fer2_4"/>
    <property type="match status" value="1"/>
</dbReference>
<comment type="function">
    <text evidence="1">Ferredoxins are iron-sulfur proteins that transfer electrons in a wide variety of metabolic reactions.</text>
</comment>